<dbReference type="EMBL" id="CAETWZ010000117">
    <property type="protein sequence ID" value="CAB4368280.1"/>
    <property type="molecule type" value="Genomic_DNA"/>
</dbReference>
<proteinExistence type="predicted"/>
<dbReference type="InterPro" id="IPR001853">
    <property type="entry name" value="DSBA-like_thioredoxin_dom"/>
</dbReference>
<gene>
    <name evidence="2" type="ORF">UFOPK4179_01078</name>
</gene>
<feature type="domain" description="DSBA-like thioredoxin" evidence="1">
    <location>
        <begin position="19"/>
        <end position="225"/>
    </location>
</feature>
<dbReference type="Gene3D" id="3.40.30.10">
    <property type="entry name" value="Glutaredoxin"/>
    <property type="match status" value="1"/>
</dbReference>
<organism evidence="2">
    <name type="scientific">freshwater metagenome</name>
    <dbReference type="NCBI Taxonomy" id="449393"/>
    <lineage>
        <taxon>unclassified sequences</taxon>
        <taxon>metagenomes</taxon>
        <taxon>ecological metagenomes</taxon>
    </lineage>
</organism>
<name>A0A6J6AI06_9ZZZZ</name>
<dbReference type="SUPFAM" id="SSF52833">
    <property type="entry name" value="Thioredoxin-like"/>
    <property type="match status" value="1"/>
</dbReference>
<dbReference type="AlphaFoldDB" id="A0A6J6AI06"/>
<dbReference type="InterPro" id="IPR036249">
    <property type="entry name" value="Thioredoxin-like_sf"/>
</dbReference>
<dbReference type="Pfam" id="PF01323">
    <property type="entry name" value="DSBA"/>
    <property type="match status" value="1"/>
</dbReference>
<accession>A0A6J6AI06</accession>
<dbReference type="GO" id="GO:0016491">
    <property type="term" value="F:oxidoreductase activity"/>
    <property type="evidence" value="ECO:0007669"/>
    <property type="project" value="InterPro"/>
</dbReference>
<dbReference type="PANTHER" id="PTHR13887:SF41">
    <property type="entry name" value="THIOREDOXIN SUPERFAMILY PROTEIN"/>
    <property type="match status" value="1"/>
</dbReference>
<reference evidence="2" key="1">
    <citation type="submission" date="2020-05" db="EMBL/GenBank/DDBJ databases">
        <authorList>
            <person name="Chiriac C."/>
            <person name="Salcher M."/>
            <person name="Ghai R."/>
            <person name="Kavagutti S V."/>
        </authorList>
    </citation>
    <scope>NUCLEOTIDE SEQUENCE</scope>
</reference>
<sequence>MAAVSPEELMSPIVTPMRVEIWSDVVCPWCFIGKRRFDNALEVLRQKGFSEPIEVVFKAYQLDPTAPLGSPTPVVDSYAKKFGGRERAEQILHHVTSVAAADDIEFNMDIALRANTILAHRALHWALEHHGAIVQATFKERLMSAYFTDGLDVGDADVVATCATEIGLDGSSLRAWLDTDNGLAEVQADLDGAAMREITAVPSFVIDDRFLIPGAQDVDVFVNVLERALTR</sequence>
<evidence type="ECO:0000259" key="1">
    <source>
        <dbReference type="Pfam" id="PF01323"/>
    </source>
</evidence>
<dbReference type="CDD" id="cd03024">
    <property type="entry name" value="DsbA_FrnE"/>
    <property type="match status" value="1"/>
</dbReference>
<evidence type="ECO:0000313" key="2">
    <source>
        <dbReference type="EMBL" id="CAB4368280.1"/>
    </source>
</evidence>
<protein>
    <submittedName>
        <fullName evidence="2">Unannotated protein</fullName>
    </submittedName>
</protein>
<dbReference type="PANTHER" id="PTHR13887">
    <property type="entry name" value="GLUTATHIONE S-TRANSFERASE KAPPA"/>
    <property type="match status" value="1"/>
</dbReference>